<keyword evidence="3" id="KW-1185">Reference proteome</keyword>
<organism evidence="2 3">
    <name type="scientific">Coemansia guatemalensis</name>
    <dbReference type="NCBI Taxonomy" id="2761395"/>
    <lineage>
        <taxon>Eukaryota</taxon>
        <taxon>Fungi</taxon>
        <taxon>Fungi incertae sedis</taxon>
        <taxon>Zoopagomycota</taxon>
        <taxon>Kickxellomycotina</taxon>
        <taxon>Kickxellomycetes</taxon>
        <taxon>Kickxellales</taxon>
        <taxon>Kickxellaceae</taxon>
        <taxon>Coemansia</taxon>
    </lineage>
</organism>
<evidence type="ECO:0000313" key="3">
    <source>
        <dbReference type="Proteomes" id="UP001140094"/>
    </source>
</evidence>
<name>A0A9W8HW77_9FUNG</name>
<gene>
    <name evidence="2" type="ORF">H4R20_005704</name>
</gene>
<sequence>MPSNSNDDGPPQLTSAGSTDAVIRSIPTNASLFPDSTSNPSALDPSYLASLVPGPSASAAVGLNELGYRTAQGLVLGGLPDGFGQQRQQQQLQQNLMAQGTRYNSPAPVTGDLALGQLDPAFSRHPYQLEQQQQRQLLLSRGASREAALANALSSFPIGRYLSSLEMFQRRHSSYFTQGFPRQTSETMLVPNHILSNAASTESSGVATNTRAPVARAAAGNASAQPLASILMRTPVATTSTAPALFISTSKAAE</sequence>
<feature type="region of interest" description="Disordered" evidence="1">
    <location>
        <begin position="1"/>
        <end position="21"/>
    </location>
</feature>
<reference evidence="2" key="1">
    <citation type="submission" date="2022-07" db="EMBL/GenBank/DDBJ databases">
        <title>Phylogenomic reconstructions and comparative analyses of Kickxellomycotina fungi.</title>
        <authorList>
            <person name="Reynolds N.K."/>
            <person name="Stajich J.E."/>
            <person name="Barry K."/>
            <person name="Grigoriev I.V."/>
            <person name="Crous P."/>
            <person name="Smith M.E."/>
        </authorList>
    </citation>
    <scope>NUCLEOTIDE SEQUENCE</scope>
    <source>
        <strain evidence="2">NRRL 1565</strain>
    </source>
</reference>
<feature type="non-terminal residue" evidence="2">
    <location>
        <position position="254"/>
    </location>
</feature>
<comment type="caution">
    <text evidence="2">The sequence shown here is derived from an EMBL/GenBank/DDBJ whole genome shotgun (WGS) entry which is preliminary data.</text>
</comment>
<evidence type="ECO:0000313" key="2">
    <source>
        <dbReference type="EMBL" id="KAJ2795945.1"/>
    </source>
</evidence>
<accession>A0A9W8HW77</accession>
<dbReference type="OrthoDB" id="5598262at2759"/>
<dbReference type="EMBL" id="JANBUO010002040">
    <property type="protein sequence ID" value="KAJ2795945.1"/>
    <property type="molecule type" value="Genomic_DNA"/>
</dbReference>
<dbReference type="AlphaFoldDB" id="A0A9W8HW77"/>
<proteinExistence type="predicted"/>
<dbReference type="Proteomes" id="UP001140094">
    <property type="component" value="Unassembled WGS sequence"/>
</dbReference>
<feature type="compositionally biased region" description="Polar residues" evidence="1">
    <location>
        <begin position="1"/>
        <end position="18"/>
    </location>
</feature>
<protein>
    <submittedName>
        <fullName evidence="2">Uncharacterized protein</fullName>
    </submittedName>
</protein>
<evidence type="ECO:0000256" key="1">
    <source>
        <dbReference type="SAM" id="MobiDB-lite"/>
    </source>
</evidence>